<evidence type="ECO:0000313" key="9">
    <source>
        <dbReference type="EMBL" id="GAG69978.1"/>
    </source>
</evidence>
<dbReference type="PANTHER" id="PTHR30465">
    <property type="entry name" value="INNER MEMBRANE ABC TRANSPORTER"/>
    <property type="match status" value="1"/>
</dbReference>
<evidence type="ECO:0000256" key="5">
    <source>
        <dbReference type="ARBA" id="ARBA00022989"/>
    </source>
</evidence>
<dbReference type="InterPro" id="IPR035906">
    <property type="entry name" value="MetI-like_sf"/>
</dbReference>
<dbReference type="AlphaFoldDB" id="X1ABD3"/>
<keyword evidence="6 7" id="KW-0472">Membrane</keyword>
<keyword evidence="2" id="KW-0813">Transport</keyword>
<name>X1ABD3_9ZZZZ</name>
<dbReference type="SUPFAM" id="SSF161098">
    <property type="entry name" value="MetI-like"/>
    <property type="match status" value="1"/>
</dbReference>
<evidence type="ECO:0000256" key="4">
    <source>
        <dbReference type="ARBA" id="ARBA00022692"/>
    </source>
</evidence>
<reference evidence="9" key="1">
    <citation type="journal article" date="2014" name="Front. Microbiol.">
        <title>High frequency of phylogenetically diverse reductive dehalogenase-homologous genes in deep subseafloor sedimentary metagenomes.</title>
        <authorList>
            <person name="Kawai M."/>
            <person name="Futagami T."/>
            <person name="Toyoda A."/>
            <person name="Takaki Y."/>
            <person name="Nishi S."/>
            <person name="Hori S."/>
            <person name="Arai W."/>
            <person name="Tsubouchi T."/>
            <person name="Morono Y."/>
            <person name="Uchiyama I."/>
            <person name="Ito T."/>
            <person name="Fujiyama A."/>
            <person name="Inagaki F."/>
            <person name="Takami H."/>
        </authorList>
    </citation>
    <scope>NUCLEOTIDE SEQUENCE</scope>
    <source>
        <strain evidence="9">Expedition CK06-06</strain>
    </source>
</reference>
<proteinExistence type="predicted"/>
<dbReference type="GO" id="GO:0005886">
    <property type="term" value="C:plasma membrane"/>
    <property type="evidence" value="ECO:0007669"/>
    <property type="project" value="UniProtKB-SubCell"/>
</dbReference>
<feature type="domain" description="ABC transmembrane type-1" evidence="8">
    <location>
        <begin position="9"/>
        <end position="223"/>
    </location>
</feature>
<dbReference type="Pfam" id="PF00528">
    <property type="entry name" value="BPD_transp_1"/>
    <property type="match status" value="1"/>
</dbReference>
<dbReference type="Gene3D" id="1.10.3720.10">
    <property type="entry name" value="MetI-like"/>
    <property type="match status" value="1"/>
</dbReference>
<dbReference type="CDD" id="cd06261">
    <property type="entry name" value="TM_PBP2"/>
    <property type="match status" value="1"/>
</dbReference>
<accession>X1ABD3</accession>
<feature type="transmembrane region" description="Helical" evidence="7">
    <location>
        <begin position="200"/>
        <end position="226"/>
    </location>
</feature>
<keyword evidence="3" id="KW-1003">Cell membrane</keyword>
<evidence type="ECO:0000256" key="1">
    <source>
        <dbReference type="ARBA" id="ARBA00004651"/>
    </source>
</evidence>
<feature type="transmembrane region" description="Helical" evidence="7">
    <location>
        <begin position="92"/>
        <end position="117"/>
    </location>
</feature>
<dbReference type="PROSITE" id="PS50928">
    <property type="entry name" value="ABC_TM1"/>
    <property type="match status" value="1"/>
</dbReference>
<protein>
    <recommendedName>
        <fullName evidence="8">ABC transmembrane type-1 domain-containing protein</fullName>
    </recommendedName>
</protein>
<keyword evidence="4 7" id="KW-0812">Transmembrane</keyword>
<dbReference type="PANTHER" id="PTHR30465:SF45">
    <property type="entry name" value="BINDING-PROTEIN-DEPENDENT TRANSPORT SYSTEMS INNER MEMBRANE COMPONENT"/>
    <property type="match status" value="1"/>
</dbReference>
<sequence>MRLIILERLPYTLVLFATAQLLLFFSALFAALFLSRRYGSALDRAIIALAPTSAAPAWFYGIFLILLFAAVLRLLPFGGMVEAPPPPTTLGYALSLLKHLILPVAAILIGAVFATIYSWRTFFLIHSSEDYVEMAKAKGLSSRAIERRHILRPTLPPIITSFALMLITMWMGAIILETVFNWPGLGRLFFRAIGLYETSVIVGLTVVYAYLLVVTLLLLDVIFALVDPRVKVGAGGR</sequence>
<feature type="transmembrane region" description="Helical" evidence="7">
    <location>
        <begin position="12"/>
        <end position="34"/>
    </location>
</feature>
<evidence type="ECO:0000256" key="2">
    <source>
        <dbReference type="ARBA" id="ARBA00022448"/>
    </source>
</evidence>
<evidence type="ECO:0000256" key="3">
    <source>
        <dbReference type="ARBA" id="ARBA00022475"/>
    </source>
</evidence>
<gene>
    <name evidence="9" type="ORF">S01H4_15518</name>
</gene>
<comment type="caution">
    <text evidence="9">The sequence shown here is derived from an EMBL/GenBank/DDBJ whole genome shotgun (WGS) entry which is preliminary data.</text>
</comment>
<feature type="non-terminal residue" evidence="9">
    <location>
        <position position="237"/>
    </location>
</feature>
<dbReference type="GO" id="GO:0055085">
    <property type="term" value="P:transmembrane transport"/>
    <property type="evidence" value="ECO:0007669"/>
    <property type="project" value="InterPro"/>
</dbReference>
<comment type="subcellular location">
    <subcellularLocation>
        <location evidence="1">Cell membrane</location>
        <topology evidence="1">Multi-pass membrane protein</topology>
    </subcellularLocation>
</comment>
<evidence type="ECO:0000256" key="7">
    <source>
        <dbReference type="SAM" id="Phobius"/>
    </source>
</evidence>
<feature type="transmembrane region" description="Helical" evidence="7">
    <location>
        <begin position="158"/>
        <end position="180"/>
    </location>
</feature>
<evidence type="ECO:0000259" key="8">
    <source>
        <dbReference type="PROSITE" id="PS50928"/>
    </source>
</evidence>
<evidence type="ECO:0000256" key="6">
    <source>
        <dbReference type="ARBA" id="ARBA00023136"/>
    </source>
</evidence>
<organism evidence="9">
    <name type="scientific">marine sediment metagenome</name>
    <dbReference type="NCBI Taxonomy" id="412755"/>
    <lineage>
        <taxon>unclassified sequences</taxon>
        <taxon>metagenomes</taxon>
        <taxon>ecological metagenomes</taxon>
    </lineage>
</organism>
<feature type="transmembrane region" description="Helical" evidence="7">
    <location>
        <begin position="46"/>
        <end position="72"/>
    </location>
</feature>
<keyword evidence="5 7" id="KW-1133">Transmembrane helix</keyword>
<dbReference type="EMBL" id="BART01006800">
    <property type="protein sequence ID" value="GAG69978.1"/>
    <property type="molecule type" value="Genomic_DNA"/>
</dbReference>
<dbReference type="InterPro" id="IPR000515">
    <property type="entry name" value="MetI-like"/>
</dbReference>